<comment type="similarity">
    <text evidence="7 8">Belongs to the SelA family.</text>
</comment>
<keyword evidence="5 8" id="KW-0648">Protein biosynthesis</keyword>
<dbReference type="EMBL" id="JAGIBU010000004">
    <property type="protein sequence ID" value="MBS7824682.1"/>
    <property type="molecule type" value="Genomic_DNA"/>
</dbReference>
<dbReference type="GO" id="GO:0001717">
    <property type="term" value="P:conversion of seryl-tRNAsec to selenocys-tRNAsec"/>
    <property type="evidence" value="ECO:0007669"/>
    <property type="project" value="UniProtKB-UniRule"/>
</dbReference>
<dbReference type="Gene3D" id="3.40.640.10">
    <property type="entry name" value="Type I PLP-dependent aspartate aminotransferase-like (Major domain)"/>
    <property type="match status" value="1"/>
</dbReference>
<dbReference type="Pfam" id="PF03841">
    <property type="entry name" value="SelA"/>
    <property type="match status" value="1"/>
</dbReference>
<evidence type="ECO:0000256" key="8">
    <source>
        <dbReference type="HAMAP-Rule" id="MF_00423"/>
    </source>
</evidence>
<dbReference type="EC" id="2.9.1.1" evidence="8"/>
<dbReference type="InterPro" id="IPR025862">
    <property type="entry name" value="SelA_trans_N_dom"/>
</dbReference>
<dbReference type="PANTHER" id="PTHR32328:SF0">
    <property type="entry name" value="L-SERYL-TRNA(SEC) SELENIUM TRANSFERASE"/>
    <property type="match status" value="1"/>
</dbReference>
<keyword evidence="3 8" id="KW-0808">Transferase</keyword>
<comment type="function">
    <text evidence="8">Converts seryl-tRNA(Sec) to selenocysteinyl-tRNA(Sec) required for selenoprotein biosynthesis.</text>
</comment>
<feature type="modified residue" description="N6-(pyridoxal phosphate)lysine" evidence="8 9">
    <location>
        <position position="283"/>
    </location>
</feature>
<dbReference type="Gene3D" id="3.90.1150.180">
    <property type="match status" value="1"/>
</dbReference>
<dbReference type="InterPro" id="IPR015421">
    <property type="entry name" value="PyrdxlP-dep_Trfase_major"/>
</dbReference>
<evidence type="ECO:0000256" key="2">
    <source>
        <dbReference type="ARBA" id="ARBA00022490"/>
    </source>
</evidence>
<evidence type="ECO:0000313" key="11">
    <source>
        <dbReference type="EMBL" id="MBS7824682.1"/>
    </source>
</evidence>
<name>A0AB35C0I7_9GAMM</name>
<keyword evidence="2 8" id="KW-0963">Cytoplasm</keyword>
<dbReference type="HAMAP" id="MF_00423">
    <property type="entry name" value="SelA"/>
    <property type="match status" value="1"/>
</dbReference>
<evidence type="ECO:0000256" key="1">
    <source>
        <dbReference type="ARBA" id="ARBA00001933"/>
    </source>
</evidence>
<comment type="caution">
    <text evidence="11">The sequence shown here is derived from an EMBL/GenBank/DDBJ whole genome shotgun (WGS) entry which is preliminary data.</text>
</comment>
<evidence type="ECO:0000256" key="6">
    <source>
        <dbReference type="ARBA" id="ARBA00023266"/>
    </source>
</evidence>
<dbReference type="GO" id="GO:0004125">
    <property type="term" value="F:L-seryl-tRNA(Sec) selenium transferase activity"/>
    <property type="evidence" value="ECO:0007669"/>
    <property type="project" value="UniProtKB-UniRule"/>
</dbReference>
<evidence type="ECO:0000256" key="9">
    <source>
        <dbReference type="PIRSR" id="PIRSR618319-50"/>
    </source>
</evidence>
<dbReference type="RefSeq" id="WP_213403853.1">
    <property type="nucleotide sequence ID" value="NZ_JAGIBT010000003.1"/>
</dbReference>
<proteinExistence type="inferred from homology"/>
<evidence type="ECO:0000256" key="3">
    <source>
        <dbReference type="ARBA" id="ARBA00022679"/>
    </source>
</evidence>
<reference evidence="11" key="1">
    <citation type="submission" date="2021-03" db="EMBL/GenBank/DDBJ databases">
        <title>Identification and antibiotic profiling of Wohlfahrtiimonas chitiniclastica, an underestimated human pathogen.</title>
        <authorList>
            <person name="Kopf A."/>
            <person name="Bunk B."/>
            <person name="Coldewey S."/>
            <person name="Gunzer F."/>
            <person name="Riedel T."/>
            <person name="Schroettner P."/>
        </authorList>
    </citation>
    <scope>NUCLEOTIDE SEQUENCE</scope>
    <source>
        <strain evidence="11">DSM 100917</strain>
    </source>
</reference>
<comment type="pathway">
    <text evidence="8">Aminoacyl-tRNA biosynthesis; selenocysteinyl-tRNA(Sec) biosynthesis; selenocysteinyl-tRNA(Sec) from L-seryl-tRNA(Sec) (bacterial route): step 1/1.</text>
</comment>
<protein>
    <recommendedName>
        <fullName evidence="8">L-seryl-tRNA(Sec) selenium transferase</fullName>
        <ecNumber evidence="8">2.9.1.1</ecNumber>
    </recommendedName>
    <alternativeName>
        <fullName evidence="8">Selenocysteine synthase</fullName>
        <shortName evidence="8">Sec synthase</shortName>
    </alternativeName>
    <alternativeName>
        <fullName evidence="8">Selenocysteinyl-tRNA(Sec) synthase</fullName>
    </alternativeName>
</protein>
<dbReference type="InterPro" id="IPR018319">
    <property type="entry name" value="SelA-like"/>
</dbReference>
<comment type="cofactor">
    <cofactor evidence="1 8 9">
        <name>pyridoxal 5'-phosphate</name>
        <dbReference type="ChEBI" id="CHEBI:597326"/>
    </cofactor>
</comment>
<sequence length="447" mass="49431">MQLSNIIQVGKLLNHPQLIPYIETLSRPIVTEIVRRSIDDYKQTLIREQGNVDLDDLLAIILAELAIIAREKTQPVINATGILVHTNLGRAPIDRTLWDKAGETVCRYSNLEFNLLNGKRGSRMGMLSRVIRAYFGGEDNVVVNNNAAAIHLILKTFAIGKEVIVSRGEQVQIGGGFRIPEILAESGAILKDVGTTNITTLDDYLNAITDNTAMVLLVHQSNYYIEGFTEQVDPKALRDALPDHVMLVVDQGSGNQSPHLIGETTVSYYEKLGVDLIAFSGDKMVGGPQAGIIIGKAQYIQKIQKHPMMRVFRPGKETYALLENLLLTQMNDKHSTVNRAAWTIAQPLNQHKALADKIAEQTHGRTRVIQTEYLVGGGTTPRATYPTYALAIDHPRPADELLAHLRAQTPPIIGVIQQGRVVLYPVSLLPSEYDYVARTLAELKDEL</sequence>
<evidence type="ECO:0000256" key="5">
    <source>
        <dbReference type="ARBA" id="ARBA00022917"/>
    </source>
</evidence>
<dbReference type="GO" id="GO:0005737">
    <property type="term" value="C:cytoplasm"/>
    <property type="evidence" value="ECO:0007669"/>
    <property type="project" value="UniProtKB-SubCell"/>
</dbReference>
<dbReference type="PANTHER" id="PTHR32328">
    <property type="entry name" value="L-SERYL-TRNA(SEC) SELENIUM TRANSFERASE"/>
    <property type="match status" value="1"/>
</dbReference>
<keyword evidence="6 8" id="KW-0711">Selenium</keyword>
<dbReference type="Proteomes" id="UP000680020">
    <property type="component" value="Unassembled WGS sequence"/>
</dbReference>
<comment type="catalytic activity">
    <reaction evidence="8">
        <text>L-seryl-tRNA(Sec) + selenophosphate + H(+) = L-selenocysteinyl-tRNA(Sec) + phosphate</text>
        <dbReference type="Rhea" id="RHEA:22728"/>
        <dbReference type="Rhea" id="RHEA-COMP:9742"/>
        <dbReference type="Rhea" id="RHEA-COMP:9743"/>
        <dbReference type="ChEBI" id="CHEBI:15378"/>
        <dbReference type="ChEBI" id="CHEBI:16144"/>
        <dbReference type="ChEBI" id="CHEBI:43474"/>
        <dbReference type="ChEBI" id="CHEBI:78533"/>
        <dbReference type="ChEBI" id="CHEBI:78573"/>
        <dbReference type="EC" id="2.9.1.1"/>
    </reaction>
</comment>
<dbReference type="GO" id="GO:0001514">
    <property type="term" value="P:selenocysteine incorporation"/>
    <property type="evidence" value="ECO:0007669"/>
    <property type="project" value="UniProtKB-UniRule"/>
</dbReference>
<evidence type="ECO:0000256" key="7">
    <source>
        <dbReference type="ARBA" id="ARBA00044507"/>
    </source>
</evidence>
<gene>
    <name evidence="8 11" type="primary">selA</name>
    <name evidence="11" type="ORF">J7561_05620</name>
</gene>
<evidence type="ECO:0000313" key="12">
    <source>
        <dbReference type="Proteomes" id="UP000680020"/>
    </source>
</evidence>
<dbReference type="Pfam" id="PF12390">
    <property type="entry name" value="Se-cys_synth_N"/>
    <property type="match status" value="1"/>
</dbReference>
<evidence type="ECO:0000259" key="10">
    <source>
        <dbReference type="Pfam" id="PF12390"/>
    </source>
</evidence>
<dbReference type="NCBIfam" id="TIGR00474">
    <property type="entry name" value="selA"/>
    <property type="match status" value="1"/>
</dbReference>
<evidence type="ECO:0000256" key="4">
    <source>
        <dbReference type="ARBA" id="ARBA00022898"/>
    </source>
</evidence>
<dbReference type="SUPFAM" id="SSF53383">
    <property type="entry name" value="PLP-dependent transferases"/>
    <property type="match status" value="1"/>
</dbReference>
<dbReference type="InterPro" id="IPR015424">
    <property type="entry name" value="PyrdxlP-dep_Trfase"/>
</dbReference>
<accession>A0AB35C0I7</accession>
<organism evidence="11 12">
    <name type="scientific">Wohlfahrtiimonas chitiniclastica</name>
    <dbReference type="NCBI Taxonomy" id="400946"/>
    <lineage>
        <taxon>Bacteria</taxon>
        <taxon>Pseudomonadati</taxon>
        <taxon>Pseudomonadota</taxon>
        <taxon>Gammaproteobacteria</taxon>
        <taxon>Cardiobacteriales</taxon>
        <taxon>Ignatzschineriaceae</taxon>
        <taxon>Wohlfahrtiimonas</taxon>
    </lineage>
</organism>
<comment type="subcellular location">
    <subcellularLocation>
        <location evidence="8">Cytoplasm</location>
    </subcellularLocation>
</comment>
<dbReference type="AlphaFoldDB" id="A0AB35C0I7"/>
<keyword evidence="4 8" id="KW-0663">Pyridoxal phosphate</keyword>
<dbReference type="InterPro" id="IPR004534">
    <property type="entry name" value="SelA_trans"/>
</dbReference>
<feature type="domain" description="L-seryl-tRNA selenium transferase N-terminal" evidence="10">
    <location>
        <begin position="9"/>
        <end position="41"/>
    </location>
</feature>